<keyword evidence="1" id="KW-0812">Transmembrane</keyword>
<name>A0A087MJ19_9GAMM</name>
<gene>
    <name evidence="3" type="ORF">N788_04440</name>
</gene>
<protein>
    <recommendedName>
        <fullName evidence="2">VTT domain-containing protein</fullName>
    </recommendedName>
</protein>
<feature type="domain" description="VTT" evidence="2">
    <location>
        <begin position="37"/>
        <end position="156"/>
    </location>
</feature>
<keyword evidence="1" id="KW-0472">Membrane</keyword>
<dbReference type="PANTHER" id="PTHR42709">
    <property type="entry name" value="ALKALINE PHOSPHATASE LIKE PROTEIN"/>
    <property type="match status" value="1"/>
</dbReference>
<proteinExistence type="predicted"/>
<dbReference type="Proteomes" id="UP000029085">
    <property type="component" value="Unassembled WGS sequence"/>
</dbReference>
<keyword evidence="1" id="KW-1133">Transmembrane helix</keyword>
<evidence type="ECO:0000313" key="4">
    <source>
        <dbReference type="Proteomes" id="UP000029085"/>
    </source>
</evidence>
<comment type="caution">
    <text evidence="3">The sequence shown here is derived from an EMBL/GenBank/DDBJ whole genome shotgun (WGS) entry which is preliminary data.</text>
</comment>
<feature type="transmembrane region" description="Helical" evidence="1">
    <location>
        <begin position="138"/>
        <end position="159"/>
    </location>
</feature>
<evidence type="ECO:0000259" key="2">
    <source>
        <dbReference type="Pfam" id="PF09335"/>
    </source>
</evidence>
<evidence type="ECO:0000313" key="3">
    <source>
        <dbReference type="EMBL" id="KFL36872.1"/>
    </source>
</evidence>
<accession>A0A087MJ19</accession>
<dbReference type="OrthoDB" id="9810270at2"/>
<dbReference type="Pfam" id="PF09335">
    <property type="entry name" value="VTT_dom"/>
    <property type="match status" value="1"/>
</dbReference>
<reference evidence="4" key="1">
    <citation type="submission" date="2013-08" db="EMBL/GenBank/DDBJ databases">
        <title>Genome sequencing of Arenimonas donghaensis.</title>
        <authorList>
            <person name="Chen F."/>
            <person name="Wang G."/>
        </authorList>
    </citation>
    <scope>NUCLEOTIDE SEQUENCE [LARGE SCALE GENOMIC DNA]</scope>
    <source>
        <strain evidence="4">HO3-R19</strain>
    </source>
</reference>
<dbReference type="PATRIC" id="fig|1121014.3.peg.1555"/>
<feature type="transmembrane region" description="Helical" evidence="1">
    <location>
        <begin position="108"/>
        <end position="132"/>
    </location>
</feature>
<feature type="transmembrane region" description="Helical" evidence="1">
    <location>
        <begin position="20"/>
        <end position="37"/>
    </location>
</feature>
<feature type="transmembrane region" description="Helical" evidence="1">
    <location>
        <begin position="57"/>
        <end position="80"/>
    </location>
</feature>
<dbReference type="RefSeq" id="WP_034223265.1">
    <property type="nucleotide sequence ID" value="NZ_AVCJ01000012.1"/>
</dbReference>
<keyword evidence="4" id="KW-1185">Reference proteome</keyword>
<evidence type="ECO:0000256" key="1">
    <source>
        <dbReference type="SAM" id="Phobius"/>
    </source>
</evidence>
<sequence length="194" mass="21556">MKLFGPLYDRCRVLAAHRHAPWYLGFVSTIESIFFPVPTDVMLAPMALANPKAWWRLGLLATLTSVLGGVIGYGLGYFAIEAVMPWIVRVGYDDTYARVQELFSQYGVWIMFVAAFTPIPFKVFTVAGGAAAMPLLPFVLASLVGRGIRFFLVAWVVAWGGPKVEPVFRRYIEIVGWVIAVLILGAIVWLNMRG</sequence>
<dbReference type="GO" id="GO:0005886">
    <property type="term" value="C:plasma membrane"/>
    <property type="evidence" value="ECO:0007669"/>
    <property type="project" value="TreeGrafter"/>
</dbReference>
<dbReference type="AlphaFoldDB" id="A0A087MJ19"/>
<dbReference type="InterPro" id="IPR051311">
    <property type="entry name" value="DedA_domain"/>
</dbReference>
<dbReference type="EMBL" id="AVCJ01000012">
    <property type="protein sequence ID" value="KFL36872.1"/>
    <property type="molecule type" value="Genomic_DNA"/>
</dbReference>
<dbReference type="InterPro" id="IPR032816">
    <property type="entry name" value="VTT_dom"/>
</dbReference>
<feature type="transmembrane region" description="Helical" evidence="1">
    <location>
        <begin position="171"/>
        <end position="192"/>
    </location>
</feature>
<reference evidence="3 4" key="2">
    <citation type="journal article" date="2015" name="Stand. Genomic Sci.">
        <title>High quality draft genomic sequence of Arenimonas donghaensis DSM 18148(T).</title>
        <authorList>
            <person name="Chen F."/>
            <person name="Wang H."/>
            <person name="Cao Y."/>
            <person name="Li X."/>
            <person name="Wang G."/>
        </authorList>
    </citation>
    <scope>NUCLEOTIDE SEQUENCE [LARGE SCALE GENOMIC DNA]</scope>
    <source>
        <strain evidence="3 4">HO3-R19</strain>
    </source>
</reference>
<organism evidence="3 4">
    <name type="scientific">Arenimonas donghaensis DSM 18148 = HO3-R19</name>
    <dbReference type="NCBI Taxonomy" id="1121014"/>
    <lineage>
        <taxon>Bacteria</taxon>
        <taxon>Pseudomonadati</taxon>
        <taxon>Pseudomonadota</taxon>
        <taxon>Gammaproteobacteria</taxon>
        <taxon>Lysobacterales</taxon>
        <taxon>Lysobacteraceae</taxon>
        <taxon>Arenimonas</taxon>
    </lineage>
</organism>
<dbReference type="STRING" id="1121014.N788_04440"/>
<dbReference type="PANTHER" id="PTHR42709:SF11">
    <property type="entry name" value="DEDA FAMILY PROTEIN"/>
    <property type="match status" value="1"/>
</dbReference>